<accession>A0A1C7LL40</accession>
<evidence type="ECO:0000259" key="2">
    <source>
        <dbReference type="Pfam" id="PF20149"/>
    </source>
</evidence>
<dbReference type="Proteomes" id="UP000092993">
    <property type="component" value="Unassembled WGS sequence"/>
</dbReference>
<dbReference type="Pfam" id="PF20149">
    <property type="entry name" value="DUF6532"/>
    <property type="match status" value="1"/>
</dbReference>
<dbReference type="EMBL" id="LUGG01000045">
    <property type="protein sequence ID" value="OBZ65360.1"/>
    <property type="molecule type" value="Genomic_DNA"/>
</dbReference>
<organism evidence="3 4">
    <name type="scientific">Grifola frondosa</name>
    <name type="common">Maitake</name>
    <name type="synonym">Polyporus frondosus</name>
    <dbReference type="NCBI Taxonomy" id="5627"/>
    <lineage>
        <taxon>Eukaryota</taxon>
        <taxon>Fungi</taxon>
        <taxon>Dikarya</taxon>
        <taxon>Basidiomycota</taxon>
        <taxon>Agaricomycotina</taxon>
        <taxon>Agaricomycetes</taxon>
        <taxon>Polyporales</taxon>
        <taxon>Grifolaceae</taxon>
        <taxon>Grifola</taxon>
    </lineage>
</organism>
<sequence length="329" mass="37135">MDENGELLPESEDEDNEEENKVEDHGLHSSIRRGRPGSFNANVTFYTPNPCLQHLMNHSTTTSTTFLSKSITSLTCITPDQCTTCITSDRHTVCMHPSDALPVSHPIDTPPALCPVDALKSMLFCVGQPPAGRPRVCDYIEEVKLLLLEAIRLFECFIYTRNPFPSLQDQEQWVREIWIMVIADSGHHWQIKAWKSNTRGDIADLARTLIQTAYGFTFGEKRTSQRKNVDLHQQLTTNSAFHYKISANLDEWSTGKFVQASFRESDQKDLYNICKKWYDCARCIAGVNVDKQVSGRVSADVMSAAKLKLQGRTGLTDSEGEQKDDEEVL</sequence>
<reference evidence="3 4" key="1">
    <citation type="submission" date="2016-03" db="EMBL/GenBank/DDBJ databases">
        <title>Whole genome sequencing of Grifola frondosa 9006-11.</title>
        <authorList>
            <person name="Min B."/>
            <person name="Park H."/>
            <person name="Kim J.-G."/>
            <person name="Cho H."/>
            <person name="Oh Y.-L."/>
            <person name="Kong W.-S."/>
            <person name="Choi I.-G."/>
        </authorList>
    </citation>
    <scope>NUCLEOTIDE SEQUENCE [LARGE SCALE GENOMIC DNA]</scope>
    <source>
        <strain evidence="3 4">9006-11</strain>
    </source>
</reference>
<proteinExistence type="predicted"/>
<protein>
    <recommendedName>
        <fullName evidence="2">DUF6532 domain-containing protein</fullName>
    </recommendedName>
</protein>
<gene>
    <name evidence="3" type="ORF">A0H81_14647</name>
</gene>
<feature type="compositionally biased region" description="Acidic residues" evidence="1">
    <location>
        <begin position="1"/>
        <end position="21"/>
    </location>
</feature>
<dbReference type="AlphaFoldDB" id="A0A1C7LL40"/>
<evidence type="ECO:0000313" key="4">
    <source>
        <dbReference type="Proteomes" id="UP000092993"/>
    </source>
</evidence>
<feature type="domain" description="DUF6532" evidence="2">
    <location>
        <begin position="149"/>
        <end position="244"/>
    </location>
</feature>
<dbReference type="STRING" id="5627.A0A1C7LL40"/>
<dbReference type="InterPro" id="IPR045341">
    <property type="entry name" value="DUF6532"/>
</dbReference>
<name>A0A1C7LL40_GRIFR</name>
<comment type="caution">
    <text evidence="3">The sequence shown here is derived from an EMBL/GenBank/DDBJ whole genome shotgun (WGS) entry which is preliminary data.</text>
</comment>
<keyword evidence="4" id="KW-1185">Reference proteome</keyword>
<feature type="region of interest" description="Disordered" evidence="1">
    <location>
        <begin position="1"/>
        <end position="35"/>
    </location>
</feature>
<evidence type="ECO:0000313" key="3">
    <source>
        <dbReference type="EMBL" id="OBZ65360.1"/>
    </source>
</evidence>
<evidence type="ECO:0000256" key="1">
    <source>
        <dbReference type="SAM" id="MobiDB-lite"/>
    </source>
</evidence>